<dbReference type="EnsemblMetazoa" id="CapteT197763">
    <property type="protein sequence ID" value="CapteP197763"/>
    <property type="gene ID" value="CapteG197763"/>
</dbReference>
<dbReference type="EMBL" id="KB309538">
    <property type="protein sequence ID" value="ELT93991.1"/>
    <property type="molecule type" value="Genomic_DNA"/>
</dbReference>
<organism evidence="1">
    <name type="scientific">Capitella teleta</name>
    <name type="common">Polychaete worm</name>
    <dbReference type="NCBI Taxonomy" id="283909"/>
    <lineage>
        <taxon>Eukaryota</taxon>
        <taxon>Metazoa</taxon>
        <taxon>Spiralia</taxon>
        <taxon>Lophotrochozoa</taxon>
        <taxon>Annelida</taxon>
        <taxon>Polychaeta</taxon>
        <taxon>Sedentaria</taxon>
        <taxon>Scolecida</taxon>
        <taxon>Capitellidae</taxon>
        <taxon>Capitella</taxon>
    </lineage>
</organism>
<evidence type="ECO:0000313" key="1">
    <source>
        <dbReference type="EMBL" id="ELT93991.1"/>
    </source>
</evidence>
<accession>R7TR71</accession>
<sequence>MENLKRSDLSHQRKALLQLRLHKLEKDQVRKGQVFRGAMASLNYTAAAVIRLKITSTKAEMESLKQQIQQLSLPAPANGRPNSLVAILPYFQLFRKNVNS</sequence>
<reference evidence="3" key="1">
    <citation type="submission" date="2012-12" db="EMBL/GenBank/DDBJ databases">
        <authorList>
            <person name="Hellsten U."/>
            <person name="Grimwood J."/>
            <person name="Chapman J.A."/>
            <person name="Shapiro H."/>
            <person name="Aerts A."/>
            <person name="Otillar R.P."/>
            <person name="Terry A.Y."/>
            <person name="Boore J.L."/>
            <person name="Simakov O."/>
            <person name="Marletaz F."/>
            <person name="Cho S.-J."/>
            <person name="Edsinger-Gonzales E."/>
            <person name="Havlak P."/>
            <person name="Kuo D.-H."/>
            <person name="Larsson T."/>
            <person name="Lv J."/>
            <person name="Arendt D."/>
            <person name="Savage R."/>
            <person name="Osoegawa K."/>
            <person name="de Jong P."/>
            <person name="Lindberg D.R."/>
            <person name="Seaver E.C."/>
            <person name="Weisblat D.A."/>
            <person name="Putnam N.H."/>
            <person name="Grigoriev I.V."/>
            <person name="Rokhsar D.S."/>
        </authorList>
    </citation>
    <scope>NUCLEOTIDE SEQUENCE</scope>
    <source>
        <strain evidence="3">I ESC-2004</strain>
    </source>
</reference>
<gene>
    <name evidence="1" type="ORF">CAPTEDRAFT_197763</name>
</gene>
<evidence type="ECO:0000313" key="2">
    <source>
        <dbReference type="EnsemblMetazoa" id="CapteP197763"/>
    </source>
</evidence>
<dbReference type="Proteomes" id="UP000014760">
    <property type="component" value="Unassembled WGS sequence"/>
</dbReference>
<dbReference type="EMBL" id="AMQN01002541">
    <property type="status" value="NOT_ANNOTATED_CDS"/>
    <property type="molecule type" value="Genomic_DNA"/>
</dbReference>
<dbReference type="HOGENOM" id="CLU_2308695_0_0_1"/>
<name>R7TR71_CAPTE</name>
<keyword evidence="3" id="KW-1185">Reference proteome</keyword>
<proteinExistence type="predicted"/>
<reference evidence="2" key="3">
    <citation type="submission" date="2015-06" db="UniProtKB">
        <authorList>
            <consortium name="EnsemblMetazoa"/>
        </authorList>
    </citation>
    <scope>IDENTIFICATION</scope>
</reference>
<evidence type="ECO:0000313" key="3">
    <source>
        <dbReference type="Proteomes" id="UP000014760"/>
    </source>
</evidence>
<reference evidence="1 3" key="2">
    <citation type="journal article" date="2013" name="Nature">
        <title>Insights into bilaterian evolution from three spiralian genomes.</title>
        <authorList>
            <person name="Simakov O."/>
            <person name="Marletaz F."/>
            <person name="Cho S.J."/>
            <person name="Edsinger-Gonzales E."/>
            <person name="Havlak P."/>
            <person name="Hellsten U."/>
            <person name="Kuo D.H."/>
            <person name="Larsson T."/>
            <person name="Lv J."/>
            <person name="Arendt D."/>
            <person name="Savage R."/>
            <person name="Osoegawa K."/>
            <person name="de Jong P."/>
            <person name="Grimwood J."/>
            <person name="Chapman J.A."/>
            <person name="Shapiro H."/>
            <person name="Aerts A."/>
            <person name="Otillar R.P."/>
            <person name="Terry A.Y."/>
            <person name="Boore J.L."/>
            <person name="Grigoriev I.V."/>
            <person name="Lindberg D.R."/>
            <person name="Seaver E.C."/>
            <person name="Weisblat D.A."/>
            <person name="Putnam N.H."/>
            <person name="Rokhsar D.S."/>
        </authorList>
    </citation>
    <scope>NUCLEOTIDE SEQUENCE</scope>
    <source>
        <strain evidence="1 3">I ESC-2004</strain>
    </source>
</reference>
<protein>
    <submittedName>
        <fullName evidence="1 2">Uncharacterized protein</fullName>
    </submittedName>
</protein>
<dbReference type="AlphaFoldDB" id="R7TR71"/>